<dbReference type="PANTHER" id="PTHR42260">
    <property type="entry name" value="DRBM DOMAIN-CONTAINING PROTEIN-RELATED"/>
    <property type="match status" value="1"/>
</dbReference>
<proteinExistence type="predicted"/>
<keyword evidence="4" id="KW-1185">Reference proteome</keyword>
<dbReference type="EMBL" id="JAFHKP010000029">
    <property type="protein sequence ID" value="KAG5474116.1"/>
    <property type="molecule type" value="Genomic_DNA"/>
</dbReference>
<sequence>MCVQRRLRSSSSSQRPLHATSMASLCVQESADDWSGVEVEVLLPEPEAAVSGSSTAASTADGAAAPSVETIDAIDSYAKAKVSNFVRRLLQPSASDASGVTPSSSVIGLEVRQVQGCGNLTQYHARWRLPLPAEFGERYAEGFAPTAKEAEAVAAMHAERIIDALGFQLFQLSSKQRRHAEAVRAAGRWAPMPAATSNSTTSSSGAPIAAAEVVPPPDTPSPPPLQLLGLSARERQEKDLQIDRIQFTPVQRTGFAPLAFTLASPHYFDASSHERIERFFRIHRTSFKASLRLVLLKGAGNGAASRDNVGQDANMPRHSATPEDMFLAQLILPLPARFGKRVAMGKAPTRREAILVTCMHAELIIDAVGFALYPDNDENQAAHAAECARMQRWCTQPGDCAYRYTAPSPPPMELVEELHPFMVAPAAVVVPGSDSAVSGVLLHSGRAEVTKGGGRDGQSSGASPSSRNFPNAPFGSAPPSSVESMLAQHQRAVLAVRFFTGEPSLRDFEPACLLLERYVEQFVPRPAAHAAATDSCLAALMLMEELGQRDRRVFRVTITVPLSKPRDGQAAPTVIPSQGVDADSALPYTSSFVAIGVSYTHRLAESAAALHALRTLAALNRLCLARGNAAMVQALESFAARAQIPLHDPAQPMLDPSKLPPESLPAPVRVMEGFVGRVAASGLNLRDRRYLPKDADAEKASSRFATRIPLLSEEAGTVACTLNREDDLLRELRACQERLPRMQWDATPDADDRIIVSPDLDVHQSRMYNHTLSSVRQPDVMATTRLRDYLERHGKSPEMALSIVRTGGDREGSEDDALYVAKVVLPVTLRHRSKAKRKLPAADASATCALSSSPPESSEWHQSEQPQALEYVAQGEGPTRDDAVLLCAAHAEILLDSAGQPFYDHALLQRKHADTARALGRWAPLVRGSALPPEALRHTPPPLRKATHKSAVWARVQKQRCASACEALTSESFGPVADVQSPSSSTNGRHSGATARASAAEVDDEMLCDIAHLQFVYHTDIDRSALRQVAEYFSHNGSDIYRMVRQYIVKHPELGSIYRAIVEMPLPASYSKRYAVGCATTKRQALFLCCKHALLILDALGIPVFSQYGRQRMYSRAAAVKGRDAPHGGNAQRKTDAPSPPGLYYLATCAAAKETPSDVPKLPSPRDRKVFTLWGTFVQHCASYVTRKNETRVTEALTSAEYPRVPRSNLAAEDAASDMAENTPSDKFARRRLLELCRIAGLPNPTEDTPSQSVALSSNERRFFTFKELAGTPYTMRGVSDVTPAESRQRAYGHGIQLLLLVVRPNSISVPTLRRSWWDGRQRTLGIYDSVKNEITPHGCLWLLRMWAAMHNPPLCVRMTLRKLNPPTEERGKVHPLADDSVAADSSQLTPRLSARSTSGRPTCYQGVASITEFRDGSENVLYSAACETSGPTTANATAPVQKALQQLLSDVERAPTMQRLQRFLSQQPQLHIPSFHVLTDPEDVVHGLHARVCDFRKSTYLDQPAKSLHRGHLAALLTLLARNQRPTASFYTTWCVEVLQRWVSAVSGAGGSAAALEGETDCGQAPLKRLPSTLESTFTSYGLAHTASSARMARPAPDRSLRPLSPVVPTPLAGALALLCRCLPQLPDVSGSEKNRKGAAAGQVPQNTTRLAERDRELPLQLAHLILMGLLLGCAPWAVRAAALVACAEHTLEWYDKQQLLPVAFARRDASAETPPLPTSCPVPYASVDVTDAVLASLNETAPPLPETVLRYASEVEQRLKDLWIEASATAAAAGASPLPWLQSPEAWGACLDTAGVGNPSYSSAGVLTLTQRRILRPLLQCAVATSAAPHAVWVRAIRSVREGGAEETGGDVSDESLDESNVPVERLIFQHRYAAHYAAVRVSSSDLTQVKPVDSAKEVPATATCFAAFGCSVYPTEALVATTLEQERACALSPLLPAAQDIEASAQASSEDTKGAADASHGGEEEDFDDLKDGGTVDVGQFVRIFGTCVSPLAAALVAATPTRSASLPLRCSTPAKSDDVIAGGALRAVGENLPMLMTAFQETVPLLVHRQSSVPLLSGLSAHLRSRVESTTPFSPEERGVISQLFTLAMGTAADEESRDQEAA</sequence>
<feature type="region of interest" description="Disordered" evidence="1">
    <location>
        <begin position="1120"/>
        <end position="1140"/>
    </location>
</feature>
<dbReference type="Proteomes" id="UP000674179">
    <property type="component" value="Chromosome 29"/>
</dbReference>
<accession>A0A836HAJ4</accession>
<dbReference type="RefSeq" id="XP_067691309.1">
    <property type="nucleotide sequence ID" value="XM_067835938.1"/>
</dbReference>
<organism evidence="3 4">
    <name type="scientific">Leishmania enriettii</name>
    <dbReference type="NCBI Taxonomy" id="5663"/>
    <lineage>
        <taxon>Eukaryota</taxon>
        <taxon>Discoba</taxon>
        <taxon>Euglenozoa</taxon>
        <taxon>Kinetoplastea</taxon>
        <taxon>Metakinetoplastina</taxon>
        <taxon>Trypanosomatida</taxon>
        <taxon>Trypanosomatidae</taxon>
        <taxon>Leishmaniinae</taxon>
        <taxon>Leishmania</taxon>
    </lineage>
</organism>
<comment type="caution">
    <text evidence="3">The sequence shown here is derived from an EMBL/GenBank/DDBJ whole genome shotgun (WGS) entry which is preliminary data.</text>
</comment>
<dbReference type="KEGG" id="lenr:94171448"/>
<dbReference type="OrthoDB" id="273195at2759"/>
<feature type="region of interest" description="Disordered" evidence="1">
    <location>
        <begin position="447"/>
        <end position="482"/>
    </location>
</feature>
<feature type="domain" description="REH2 DRSM" evidence="2">
    <location>
        <begin position="868"/>
        <end position="932"/>
    </location>
</feature>
<feature type="domain" description="REH2 DRSM" evidence="2">
    <location>
        <begin position="317"/>
        <end position="408"/>
    </location>
</feature>
<evidence type="ECO:0000313" key="3">
    <source>
        <dbReference type="EMBL" id="KAG5474116.1"/>
    </source>
</evidence>
<gene>
    <name evidence="3" type="ORF">CUR178_04227</name>
</gene>
<feature type="compositionally biased region" description="Polar residues" evidence="1">
    <location>
        <begin position="980"/>
        <end position="989"/>
    </location>
</feature>
<feature type="domain" description="REH2 DRSM" evidence="2">
    <location>
        <begin position="1018"/>
        <end position="1140"/>
    </location>
</feature>
<feature type="region of interest" description="Disordered" evidence="1">
    <location>
        <begin position="976"/>
        <end position="996"/>
    </location>
</feature>
<feature type="domain" description="REH2 DRSM" evidence="2">
    <location>
        <begin position="69"/>
        <end position="202"/>
    </location>
</feature>
<dbReference type="PANTHER" id="PTHR42260:SF1">
    <property type="entry name" value="DRBM DOMAIN-CONTAINING PROTEIN"/>
    <property type="match status" value="1"/>
</dbReference>
<evidence type="ECO:0000256" key="1">
    <source>
        <dbReference type="SAM" id="MobiDB-lite"/>
    </source>
</evidence>
<dbReference type="Pfam" id="PF26536">
    <property type="entry name" value="DSRM_REH2"/>
    <property type="match status" value="4"/>
</dbReference>
<evidence type="ECO:0000259" key="2">
    <source>
        <dbReference type="Pfam" id="PF26536"/>
    </source>
</evidence>
<dbReference type="GeneID" id="94171448"/>
<name>A0A836HAJ4_LEIEN</name>
<feature type="region of interest" description="Disordered" evidence="1">
    <location>
        <begin position="1632"/>
        <end position="1651"/>
    </location>
</feature>
<feature type="region of interest" description="Disordered" evidence="1">
    <location>
        <begin position="1945"/>
        <end position="1975"/>
    </location>
</feature>
<dbReference type="InterPro" id="IPR058737">
    <property type="entry name" value="DSRM_REH2"/>
</dbReference>
<protein>
    <recommendedName>
        <fullName evidence="2">REH2 DRSM domain-containing protein</fullName>
    </recommendedName>
</protein>
<reference evidence="3 4" key="1">
    <citation type="submission" date="2021-02" db="EMBL/GenBank/DDBJ databases">
        <title>Leishmania (Mundinia) enrietti genome sequencing and assembly.</title>
        <authorList>
            <person name="Almutairi H."/>
            <person name="Gatherer D."/>
        </authorList>
    </citation>
    <scope>NUCLEOTIDE SEQUENCE [LARGE SCALE GENOMIC DNA]</scope>
    <source>
        <strain evidence="3">CUR178</strain>
    </source>
</reference>
<evidence type="ECO:0000313" key="4">
    <source>
        <dbReference type="Proteomes" id="UP000674179"/>
    </source>
</evidence>
<feature type="compositionally biased region" description="Polar residues" evidence="1">
    <location>
        <begin position="457"/>
        <end position="469"/>
    </location>
</feature>
<feature type="region of interest" description="Disordered" evidence="1">
    <location>
        <begin position="846"/>
        <end position="865"/>
    </location>
</feature>